<dbReference type="GO" id="GO:0015074">
    <property type="term" value="P:DNA integration"/>
    <property type="evidence" value="ECO:0007669"/>
    <property type="project" value="InterPro"/>
</dbReference>
<evidence type="ECO:0000313" key="8">
    <source>
        <dbReference type="Proteomes" id="UP000004846"/>
    </source>
</evidence>
<dbReference type="InterPro" id="IPR002104">
    <property type="entry name" value="Integrase_catalytic"/>
</dbReference>
<feature type="domain" description="Tyr recombinase" evidence="5">
    <location>
        <begin position="172"/>
        <end position="382"/>
    </location>
</feature>
<dbReference type="PANTHER" id="PTHR30349:SF41">
    <property type="entry name" value="INTEGRASE_RECOMBINASE PROTEIN MJ0367-RELATED"/>
    <property type="match status" value="1"/>
</dbReference>
<keyword evidence="2 4" id="KW-0238">DNA-binding</keyword>
<comment type="similarity">
    <text evidence="1">Belongs to the 'phage' integrase family.</text>
</comment>
<gene>
    <name evidence="7" type="ORF">HMPREF9498_00695</name>
</gene>
<evidence type="ECO:0000259" key="6">
    <source>
        <dbReference type="PROSITE" id="PS51900"/>
    </source>
</evidence>
<keyword evidence="3" id="KW-0233">DNA recombination</keyword>
<comment type="caution">
    <text evidence="7">The sequence shown here is derived from an EMBL/GenBank/DDBJ whole genome shotgun (WGS) entry which is preliminary data.</text>
</comment>
<evidence type="ECO:0000259" key="5">
    <source>
        <dbReference type="PROSITE" id="PS51898"/>
    </source>
</evidence>
<dbReference type="PROSITE" id="PS51900">
    <property type="entry name" value="CB"/>
    <property type="match status" value="1"/>
</dbReference>
<dbReference type="CDD" id="cd01189">
    <property type="entry name" value="INT_ICEBs1_C_like"/>
    <property type="match status" value="1"/>
</dbReference>
<dbReference type="InterPro" id="IPR010998">
    <property type="entry name" value="Integrase_recombinase_N"/>
</dbReference>
<dbReference type="PANTHER" id="PTHR30349">
    <property type="entry name" value="PHAGE INTEGRASE-RELATED"/>
    <property type="match status" value="1"/>
</dbReference>
<dbReference type="Pfam" id="PF00589">
    <property type="entry name" value="Phage_integrase"/>
    <property type="match status" value="1"/>
</dbReference>
<dbReference type="SUPFAM" id="SSF56349">
    <property type="entry name" value="DNA breaking-rejoining enzymes"/>
    <property type="match status" value="1"/>
</dbReference>
<dbReference type="InterPro" id="IPR044068">
    <property type="entry name" value="CB"/>
</dbReference>
<evidence type="ECO:0000256" key="3">
    <source>
        <dbReference type="ARBA" id="ARBA00023172"/>
    </source>
</evidence>
<dbReference type="GO" id="GO:0006310">
    <property type="term" value="P:DNA recombination"/>
    <property type="evidence" value="ECO:0007669"/>
    <property type="project" value="UniProtKB-KW"/>
</dbReference>
<organism evidence="7 8">
    <name type="scientific">Enterococcus faecalis TX4248</name>
    <dbReference type="NCBI Taxonomy" id="749495"/>
    <lineage>
        <taxon>Bacteria</taxon>
        <taxon>Bacillati</taxon>
        <taxon>Bacillota</taxon>
        <taxon>Bacilli</taxon>
        <taxon>Lactobacillales</taxon>
        <taxon>Enterococcaceae</taxon>
        <taxon>Enterococcus</taxon>
    </lineage>
</organism>
<dbReference type="AlphaFoldDB" id="A0A125W8H6"/>
<dbReference type="InterPro" id="IPR025269">
    <property type="entry name" value="SAM-like_dom"/>
</dbReference>
<evidence type="ECO:0000256" key="4">
    <source>
        <dbReference type="PROSITE-ProRule" id="PRU01248"/>
    </source>
</evidence>
<name>A0A125W8H6_ENTFL</name>
<evidence type="ECO:0000256" key="2">
    <source>
        <dbReference type="ARBA" id="ARBA00023125"/>
    </source>
</evidence>
<dbReference type="HOGENOM" id="CLU_027562_17_1_9"/>
<dbReference type="GO" id="GO:0003677">
    <property type="term" value="F:DNA binding"/>
    <property type="evidence" value="ECO:0007669"/>
    <property type="project" value="UniProtKB-UniRule"/>
</dbReference>
<dbReference type="InterPro" id="IPR011010">
    <property type="entry name" value="DNA_brk_join_enz"/>
</dbReference>
<dbReference type="Gene3D" id="1.10.150.130">
    <property type="match status" value="1"/>
</dbReference>
<accession>A0A125W8H6</accession>
<dbReference type="Pfam" id="PF13102">
    <property type="entry name" value="Phage_int_SAM_5"/>
    <property type="match status" value="1"/>
</dbReference>
<proteinExistence type="inferred from homology"/>
<dbReference type="PROSITE" id="PS51898">
    <property type="entry name" value="TYR_RECOMBINASE"/>
    <property type="match status" value="1"/>
</dbReference>
<dbReference type="EMBL" id="AEBR01000021">
    <property type="protein sequence ID" value="EFM83593.1"/>
    <property type="molecule type" value="Genomic_DNA"/>
</dbReference>
<dbReference type="InterPro" id="IPR050090">
    <property type="entry name" value="Tyrosine_recombinase_XerCD"/>
</dbReference>
<dbReference type="Proteomes" id="UP000004846">
    <property type="component" value="Unassembled WGS sequence"/>
</dbReference>
<sequence length="389" mass="45761">MKLRANIIEKRGTLQVIVSYKDSNGKIRQKWKDTKLKKKGNKKRAEKIRDEFLLELESQLAMECECANPDLLFYDYLLNYLEVSKKQVAFNTYVGYKHYVHNRIYKFFYPKKIKLNRLKPYHLQDFYQYMLNDDCTANTVIHYHAFIRKALQEAVITELISTNVADKVRKPKKKQFVSQVYNQHEILKLLDILSEEKLYLVVLLTAFYGLRRSEVLGLKWSAIDFLNKKIMINHVIIENPENMSQLIKKDQTKNSSSYRTLPLVETIERALVNQAKWQQDNRILLGEDYILKDSEYVFTMEDGRLMKPQYVTHRLSKLIKKNGLKKIRFHDLRHSNASIMLDSGQNMKSIQEWLGHASYSTTANLYTHLTAGVKERAAEALENAFGFKE</sequence>
<evidence type="ECO:0000313" key="7">
    <source>
        <dbReference type="EMBL" id="EFM83593.1"/>
    </source>
</evidence>
<evidence type="ECO:0000256" key="1">
    <source>
        <dbReference type="ARBA" id="ARBA00008857"/>
    </source>
</evidence>
<protein>
    <submittedName>
        <fullName evidence="7">Site-specific recombinase, phage integrase family</fullName>
    </submittedName>
</protein>
<feature type="domain" description="Core-binding (CB)" evidence="6">
    <location>
        <begin position="68"/>
        <end position="155"/>
    </location>
</feature>
<reference evidence="7 8" key="1">
    <citation type="submission" date="2010-07" db="EMBL/GenBank/DDBJ databases">
        <authorList>
            <person name="Sid Ahmed O."/>
        </authorList>
    </citation>
    <scope>NUCLEOTIDE SEQUENCE [LARGE SCALE GENOMIC DNA]</scope>
    <source>
        <strain evidence="7 8">TX4248</strain>
    </source>
</reference>
<dbReference type="Gene3D" id="1.10.443.10">
    <property type="entry name" value="Intergrase catalytic core"/>
    <property type="match status" value="1"/>
</dbReference>
<dbReference type="RefSeq" id="WP_002358446.1">
    <property type="nucleotide sequence ID" value="NZ_GL454427.1"/>
</dbReference>
<dbReference type="InterPro" id="IPR013762">
    <property type="entry name" value="Integrase-like_cat_sf"/>
</dbReference>